<dbReference type="Proteomes" id="UP000258673">
    <property type="component" value="Unassembled WGS sequence"/>
</dbReference>
<dbReference type="AlphaFoldDB" id="A0A9Q8BUY2"/>
<gene>
    <name evidence="2" type="ORF">SAMEA3515122_01554</name>
</gene>
<proteinExistence type="predicted"/>
<protein>
    <submittedName>
        <fullName evidence="2">Uncharacterized protein</fullName>
    </submittedName>
</protein>
<name>A0A9Q8BUY2_KLEPN</name>
<evidence type="ECO:0000313" key="2">
    <source>
        <dbReference type="EMBL" id="SYH29211.1"/>
    </source>
</evidence>
<evidence type="ECO:0000256" key="1">
    <source>
        <dbReference type="SAM" id="Phobius"/>
    </source>
</evidence>
<reference evidence="2 3" key="1">
    <citation type="submission" date="2018-08" db="EMBL/GenBank/DDBJ databases">
        <authorList>
            <consortium name="Pathogen Informatics"/>
        </authorList>
    </citation>
    <scope>NUCLEOTIDE SEQUENCE [LARGE SCALE GENOMIC DNA]</scope>
    <source>
        <strain evidence="2 3">EuSCAPE_IT093</strain>
    </source>
</reference>
<organism evidence="2 3">
    <name type="scientific">Klebsiella pneumoniae</name>
    <dbReference type="NCBI Taxonomy" id="573"/>
    <lineage>
        <taxon>Bacteria</taxon>
        <taxon>Pseudomonadati</taxon>
        <taxon>Pseudomonadota</taxon>
        <taxon>Gammaproteobacteria</taxon>
        <taxon>Enterobacterales</taxon>
        <taxon>Enterobacteriaceae</taxon>
        <taxon>Klebsiella/Raoultella group</taxon>
        <taxon>Klebsiella</taxon>
        <taxon>Klebsiella pneumoniae complex</taxon>
    </lineage>
</organism>
<evidence type="ECO:0000313" key="3">
    <source>
        <dbReference type="Proteomes" id="UP000258673"/>
    </source>
</evidence>
<keyword evidence="1" id="KW-0472">Membrane</keyword>
<comment type="caution">
    <text evidence="2">The sequence shown here is derived from an EMBL/GenBank/DDBJ whole genome shotgun (WGS) entry which is preliminary data.</text>
</comment>
<dbReference type="EMBL" id="UKUT01000002">
    <property type="protein sequence ID" value="SYH29211.1"/>
    <property type="molecule type" value="Genomic_DNA"/>
</dbReference>
<sequence length="221" mass="24903">MKRENINTIIAMLGLILAVYGNYKQFKPETDKLELTVNTGEIGSSELELNKDFSVPKALYGDDTRLAGPVSVILEISNNMNRPVTIKKIDVELIKDGTAINYSSMFNPLDKKTLDNLYSPTTIAEHNVKKIELRINIPIHYNDKLSSCFRSIKTNKLKTDQYSNVRFCYYKNGIDLLGNKVQLKQFEGGEYMVETSKGISLNYRVTAITGDNSKIVSLATF</sequence>
<accession>A0A9Q8BUY2</accession>
<feature type="transmembrane region" description="Helical" evidence="1">
    <location>
        <begin position="6"/>
        <end position="23"/>
    </location>
</feature>
<keyword evidence="1" id="KW-1133">Transmembrane helix</keyword>
<dbReference type="RefSeq" id="WP_085856010.1">
    <property type="nucleotide sequence ID" value="NZ_CAJZWY010000013.1"/>
</dbReference>
<keyword evidence="1" id="KW-0812">Transmembrane</keyword>